<organism evidence="3 4">
    <name type="scientific">Natronobacterium lacisalsi AJ5</name>
    <dbReference type="NCBI Taxonomy" id="358396"/>
    <lineage>
        <taxon>Archaea</taxon>
        <taxon>Methanobacteriati</taxon>
        <taxon>Methanobacteriota</taxon>
        <taxon>Stenosarchaea group</taxon>
        <taxon>Halobacteria</taxon>
        <taxon>Halobacteriales</taxon>
        <taxon>Natrialbaceae</taxon>
        <taxon>Natronobacterium</taxon>
    </lineage>
</organism>
<reference evidence="2" key="3">
    <citation type="submission" date="2017-01" db="EMBL/GenBank/DDBJ databases">
        <authorList>
            <person name="Mah S.A."/>
            <person name="Swanson W.J."/>
            <person name="Moy G.W."/>
            <person name="Vacquier V.D."/>
        </authorList>
    </citation>
    <scope>NUCLEOTIDE SEQUENCE</scope>
    <source>
        <strain evidence="2">AJ5</strain>
        <plasmid evidence="2">pHLAJ5I</plasmid>
    </source>
</reference>
<sequence length="79" mass="8895">MTKSRAYTTGTVTTNKEAIQLYFDVLFSRSSRNPLRGCREYAAFCDRGVVVVFPTDEPPEFPLEVQPPTDLLSDLQPNP</sequence>
<evidence type="ECO:0000256" key="1">
    <source>
        <dbReference type="SAM" id="MobiDB-lite"/>
    </source>
</evidence>
<dbReference type="KEGG" id="hlc:CHINAEXTREME20495"/>
<proteinExistence type="predicted"/>
<protein>
    <submittedName>
        <fullName evidence="3">Uncharacterized protein</fullName>
    </submittedName>
</protein>
<feature type="region of interest" description="Disordered" evidence="1">
    <location>
        <begin position="60"/>
        <end position="79"/>
    </location>
</feature>
<dbReference type="RefSeq" id="WP_007139928.1">
    <property type="nucleotide sequence ID" value="NZ_AOLZ01000012.1"/>
</dbReference>
<evidence type="ECO:0000313" key="2">
    <source>
        <dbReference type="EMBL" id="APX00194.1"/>
    </source>
</evidence>
<reference evidence="2 5" key="1">
    <citation type="journal article" date="2011" name="J. Bacteriol.">
        <title>Genome sequence of Halobiforma lacisalsi AJ5, an extremely halophilic archaeon which harbors a bop gene.</title>
        <authorList>
            <person name="Jiang X."/>
            <person name="Wang S."/>
            <person name="Cheng H."/>
            <person name="Huo Y."/>
            <person name="Zhang X."/>
            <person name="Zhu X."/>
            <person name="Han X."/>
            <person name="Ni P."/>
            <person name="Wu M."/>
        </authorList>
    </citation>
    <scope>NUCLEOTIDE SEQUENCE [LARGE SCALE GENOMIC DNA]</scope>
    <source>
        <strain evidence="2 5">AJ5</strain>
        <plasmid evidence="2">pHLAJ5I</plasmid>
    </source>
</reference>
<dbReference type="AlphaFoldDB" id="M0LYG1"/>
<name>M0LYG1_NATLA</name>
<reference evidence="3 4" key="2">
    <citation type="journal article" date="2014" name="PLoS Genet.">
        <title>Phylogenetically driven sequencing of extremely halophilic archaea reveals strategies for static and dynamic osmo-response.</title>
        <authorList>
            <person name="Becker E.A."/>
            <person name="Seitzer P.M."/>
            <person name="Tritt A."/>
            <person name="Larsen D."/>
            <person name="Krusor M."/>
            <person name="Yao A.I."/>
            <person name="Wu D."/>
            <person name="Madern D."/>
            <person name="Eisen J.A."/>
            <person name="Darling A.E."/>
            <person name="Facciotti M.T."/>
        </authorList>
    </citation>
    <scope>NUCLEOTIDE SEQUENCE [LARGE SCALE GENOMIC DNA]</scope>
    <source>
        <strain evidence="3 4">AJ5</strain>
    </source>
</reference>
<evidence type="ECO:0000313" key="5">
    <source>
        <dbReference type="Proteomes" id="UP000186547"/>
    </source>
</evidence>
<keyword evidence="2" id="KW-0614">Plasmid</keyword>
<geneLocation type="plasmid" evidence="5">
    <name>phlaj5i</name>
</geneLocation>
<gene>
    <name evidence="3" type="ORF">C445_00831</name>
    <name evidence="2" type="ORF">CHINAEXTREME_20495</name>
</gene>
<evidence type="ECO:0000313" key="4">
    <source>
        <dbReference type="Proteomes" id="UP000011555"/>
    </source>
</evidence>
<geneLocation type="plasmid" evidence="2">
    <name>pHLAJ5I</name>
</geneLocation>
<dbReference type="Proteomes" id="UP000186547">
    <property type="component" value="Plasmid pHLAJ5I"/>
</dbReference>
<dbReference type="Proteomes" id="UP000011555">
    <property type="component" value="Unassembled WGS sequence"/>
</dbReference>
<keyword evidence="4" id="KW-1185">Reference proteome</keyword>
<dbReference type="EMBL" id="AOLZ01000012">
    <property type="protein sequence ID" value="EMA37389.1"/>
    <property type="molecule type" value="Genomic_DNA"/>
</dbReference>
<dbReference type="GeneID" id="30923557"/>
<accession>M0LYG1</accession>
<evidence type="ECO:0000313" key="3">
    <source>
        <dbReference type="EMBL" id="EMA37389.1"/>
    </source>
</evidence>
<dbReference type="EMBL" id="CP019286">
    <property type="protein sequence ID" value="APX00194.1"/>
    <property type="molecule type" value="Genomic_DNA"/>
</dbReference>